<evidence type="ECO:0000313" key="2">
    <source>
        <dbReference type="Proteomes" id="UP001597452"/>
    </source>
</evidence>
<comment type="caution">
    <text evidence="1">The sequence shown here is derived from an EMBL/GenBank/DDBJ whole genome shotgun (WGS) entry which is preliminary data.</text>
</comment>
<dbReference type="EMBL" id="JBHUMZ010000008">
    <property type="protein sequence ID" value="MFD2637540.1"/>
    <property type="molecule type" value="Genomic_DNA"/>
</dbReference>
<dbReference type="InterPro" id="IPR046900">
    <property type="entry name" value="ABC-3C_MC7"/>
</dbReference>
<proteinExistence type="predicted"/>
<name>A0ABW5Q6W8_9BACI</name>
<keyword evidence="2" id="KW-1185">Reference proteome</keyword>
<gene>
    <name evidence="1" type="ORF">ACFSW4_01480</name>
</gene>
<protein>
    <submittedName>
        <fullName evidence="1">ABC-three component system middle component 7</fullName>
    </submittedName>
</protein>
<sequence length="77" mass="8932">MLLPSKVTRFSESVIGKITILLEYLVDGEITIKDLYYSTRDQFEEIDEFIYSLDVLYLLDAVKVDFDKGVVSYVNKN</sequence>
<accession>A0ABW5Q6W8</accession>
<reference evidence="2" key="1">
    <citation type="journal article" date="2019" name="Int. J. Syst. Evol. Microbiol.">
        <title>The Global Catalogue of Microorganisms (GCM) 10K type strain sequencing project: providing services to taxonomists for standard genome sequencing and annotation.</title>
        <authorList>
            <consortium name="The Broad Institute Genomics Platform"/>
            <consortium name="The Broad Institute Genome Sequencing Center for Infectious Disease"/>
            <person name="Wu L."/>
            <person name="Ma J."/>
        </authorList>
    </citation>
    <scope>NUCLEOTIDE SEQUENCE [LARGE SCALE GENOMIC DNA]</scope>
    <source>
        <strain evidence="2">TISTR 1571</strain>
    </source>
</reference>
<organism evidence="1 2">
    <name type="scientific">Piscibacillus salipiscarius</name>
    <dbReference type="NCBI Taxonomy" id="299480"/>
    <lineage>
        <taxon>Bacteria</taxon>
        <taxon>Bacillati</taxon>
        <taxon>Bacillota</taxon>
        <taxon>Bacilli</taxon>
        <taxon>Bacillales</taxon>
        <taxon>Bacillaceae</taxon>
        <taxon>Piscibacillus</taxon>
    </lineage>
</organism>
<dbReference type="RefSeq" id="WP_054753485.1">
    <property type="nucleotide sequence ID" value="NZ_JBHUMZ010000008.1"/>
</dbReference>
<dbReference type="Proteomes" id="UP001597452">
    <property type="component" value="Unassembled WGS sequence"/>
</dbReference>
<dbReference type="Pfam" id="PF20292">
    <property type="entry name" value="MC7"/>
    <property type="match status" value="1"/>
</dbReference>
<evidence type="ECO:0000313" key="1">
    <source>
        <dbReference type="EMBL" id="MFD2637540.1"/>
    </source>
</evidence>